<feature type="domain" description="Myb-like" evidence="6">
    <location>
        <begin position="161"/>
        <end position="211"/>
    </location>
</feature>
<evidence type="ECO:0000256" key="3">
    <source>
        <dbReference type="ARBA" id="ARBA00023163"/>
    </source>
</evidence>
<evidence type="ECO:0000256" key="4">
    <source>
        <dbReference type="ARBA" id="ARBA00023242"/>
    </source>
</evidence>
<keyword evidence="3" id="KW-0804">Transcription</keyword>
<evidence type="ECO:0000256" key="2">
    <source>
        <dbReference type="ARBA" id="ARBA00023125"/>
    </source>
</evidence>
<dbReference type="PANTHER" id="PTHR46621:SF1">
    <property type="entry name" value="SNRNA-ACTIVATING PROTEIN COMPLEX SUBUNIT 4"/>
    <property type="match status" value="1"/>
</dbReference>
<dbReference type="Proteomes" id="UP001158986">
    <property type="component" value="Unassembled WGS sequence"/>
</dbReference>
<dbReference type="PANTHER" id="PTHR46621">
    <property type="entry name" value="SNRNA-ACTIVATING PROTEIN COMPLEX SUBUNIT 4"/>
    <property type="match status" value="1"/>
</dbReference>
<dbReference type="Pfam" id="PF13921">
    <property type="entry name" value="Myb_DNA-bind_6"/>
    <property type="match status" value="1"/>
</dbReference>
<gene>
    <name evidence="8" type="ORF">PBS001_LOCUS1177</name>
</gene>
<sequence>MSIGVSRESISKLMGELVDNFPIETESRSSISDFGKLLFTEGQTTTNSTNNSTNPITNNSTNTTSSTYSYSIKTEMKNRGAVIQTGSKRVFTEIKGIPRQKQHDIMKTKDKAIPKRWTQDEDEKLRIAVGRHGERNWKSIAEEVPGRNHTQCLQRWTKVLAPGLVKGHWRPDEDELLKELVAEGRKNWGQVATRIPGRTSKQCRERWYNHLDPSIIRGEYTQEEDRMILDAQARLGNRWSAIAAMLPGRTEDAVKIRWKSLCRVRKGQGRRGHTDKGKAADKGAMEMSRQMVQQGDTSFDNDMVKSEEVAPFSMHAQQHGAQMVRLPNVQMMSATSMQQSNGQHYHQTMMGGNGMMYLTDMSGGGYDPTMVHYRKPPMQQYIVNSLLHALPPSGPIASSSAQDFSVERRSNADYSVERRSNMEYPSPSPTYASNMNNGMYTTGSLTPRGGTSNGQMYGNGTLQMNTYRPEAIYSMPLPSHQPQQHMSQSSHVQMMSYNYRMTSRPSSAENLNGESAASHPAQFSNNVMNKSGAGFLQHHQQQEQHQYVDRSPPVPHYQAQEHHHSAQHHVRTHEQKQENLKESSVSHQVHLKQSGTSGDEIKQESRPGHTPSSQAMPKNPAAMFARSQAAKASPLAANGNPVAAFLQMQYHQKRNEQPNSGSKIAQAGPQRPFNPAATFAQRFQAGQNPSVLKSSSAGSTKTSDDPANEDEDSENGLGCRTTEPSLKKVKPRLSIDAARASAARRMRNSGSGASLSGRGSLDVFLNEIGDVGRLSDLKMDEFHTLDELWRVSGDMDRLSL</sequence>
<dbReference type="SMART" id="SM00717">
    <property type="entry name" value="SANT"/>
    <property type="match status" value="3"/>
</dbReference>
<name>A0ABN8CPA7_9STRA</name>
<dbReference type="Pfam" id="PF00249">
    <property type="entry name" value="Myb_DNA-binding"/>
    <property type="match status" value="1"/>
</dbReference>
<feature type="compositionally biased region" description="Polar residues" evidence="5">
    <location>
        <begin position="582"/>
        <end position="597"/>
    </location>
</feature>
<evidence type="ECO:0000256" key="1">
    <source>
        <dbReference type="ARBA" id="ARBA00023015"/>
    </source>
</evidence>
<feature type="region of interest" description="Disordered" evidence="5">
    <location>
        <begin position="265"/>
        <end position="286"/>
    </location>
</feature>
<evidence type="ECO:0000313" key="8">
    <source>
        <dbReference type="EMBL" id="CAH0514424.1"/>
    </source>
</evidence>
<keyword evidence="1" id="KW-0805">Transcription regulation</keyword>
<feature type="domain" description="HTH myb-type" evidence="7">
    <location>
        <begin position="161"/>
        <end position="215"/>
    </location>
</feature>
<feature type="compositionally biased region" description="Polar residues" evidence="5">
    <location>
        <begin position="687"/>
        <end position="701"/>
    </location>
</feature>
<dbReference type="SUPFAM" id="SSF46689">
    <property type="entry name" value="Homeodomain-like"/>
    <property type="match status" value="2"/>
</dbReference>
<keyword evidence="2" id="KW-0238">DNA-binding</keyword>
<reference evidence="8 9" key="1">
    <citation type="submission" date="2021-11" db="EMBL/GenBank/DDBJ databases">
        <authorList>
            <person name="Islam A."/>
            <person name="Islam S."/>
            <person name="Flora M.S."/>
            <person name="Rahman M."/>
            <person name="Ziaur R.M."/>
            <person name="Epstein J.H."/>
            <person name="Hassan M."/>
            <person name="Klassen M."/>
            <person name="Woodard K."/>
            <person name="Webb A."/>
            <person name="Webby R.J."/>
            <person name="El Zowalaty M.E."/>
        </authorList>
    </citation>
    <scope>NUCLEOTIDE SEQUENCE [LARGE SCALE GENOMIC DNA]</scope>
    <source>
        <strain evidence="8">Pbs1</strain>
    </source>
</reference>
<feature type="region of interest" description="Disordered" evidence="5">
    <location>
        <begin position="653"/>
        <end position="674"/>
    </location>
</feature>
<dbReference type="InterPro" id="IPR009057">
    <property type="entry name" value="Homeodomain-like_sf"/>
</dbReference>
<dbReference type="CDD" id="cd00167">
    <property type="entry name" value="SANT"/>
    <property type="match status" value="3"/>
</dbReference>
<organism evidence="8 9">
    <name type="scientific">Peronospora belbahrii</name>
    <dbReference type="NCBI Taxonomy" id="622444"/>
    <lineage>
        <taxon>Eukaryota</taxon>
        <taxon>Sar</taxon>
        <taxon>Stramenopiles</taxon>
        <taxon>Oomycota</taxon>
        <taxon>Peronosporomycetes</taxon>
        <taxon>Peronosporales</taxon>
        <taxon>Peronosporaceae</taxon>
        <taxon>Peronospora</taxon>
    </lineage>
</organism>
<dbReference type="InterPro" id="IPR001005">
    <property type="entry name" value="SANT/Myb"/>
</dbReference>
<evidence type="ECO:0000256" key="5">
    <source>
        <dbReference type="SAM" id="MobiDB-lite"/>
    </source>
</evidence>
<dbReference type="Gene3D" id="1.10.10.60">
    <property type="entry name" value="Homeodomain-like"/>
    <property type="match status" value="3"/>
</dbReference>
<keyword evidence="9" id="KW-1185">Reference proteome</keyword>
<feature type="compositionally biased region" description="Low complexity" evidence="5">
    <location>
        <begin position="44"/>
        <end position="65"/>
    </location>
</feature>
<dbReference type="InterPro" id="IPR051575">
    <property type="entry name" value="Myb-like_DNA-bd"/>
</dbReference>
<feature type="domain" description="HTH myb-type" evidence="7">
    <location>
        <begin position="116"/>
        <end position="160"/>
    </location>
</feature>
<feature type="region of interest" description="Disordered" evidence="5">
    <location>
        <begin position="397"/>
        <end position="434"/>
    </location>
</feature>
<evidence type="ECO:0000259" key="6">
    <source>
        <dbReference type="PROSITE" id="PS50090"/>
    </source>
</evidence>
<feature type="region of interest" description="Disordered" evidence="5">
    <location>
        <begin position="43"/>
        <end position="65"/>
    </location>
</feature>
<dbReference type="InterPro" id="IPR017930">
    <property type="entry name" value="Myb_dom"/>
</dbReference>
<feature type="domain" description="HTH myb-type" evidence="7">
    <location>
        <begin position="217"/>
        <end position="266"/>
    </location>
</feature>
<feature type="compositionally biased region" description="Basic and acidic residues" evidence="5">
    <location>
        <begin position="405"/>
        <end position="421"/>
    </location>
</feature>
<feature type="domain" description="Myb-like" evidence="6">
    <location>
        <begin position="212"/>
        <end position="262"/>
    </location>
</feature>
<dbReference type="EMBL" id="CAKLCB010000071">
    <property type="protein sequence ID" value="CAH0514424.1"/>
    <property type="molecule type" value="Genomic_DNA"/>
</dbReference>
<protein>
    <submittedName>
        <fullName evidence="8">Uncharacterized protein</fullName>
    </submittedName>
</protein>
<evidence type="ECO:0000259" key="7">
    <source>
        <dbReference type="PROSITE" id="PS51294"/>
    </source>
</evidence>
<feature type="compositionally biased region" description="Basic and acidic residues" evidence="5">
    <location>
        <begin position="572"/>
        <end position="581"/>
    </location>
</feature>
<keyword evidence="4" id="KW-0539">Nucleus</keyword>
<comment type="caution">
    <text evidence="8">The sequence shown here is derived from an EMBL/GenBank/DDBJ whole genome shotgun (WGS) entry which is preliminary data.</text>
</comment>
<feature type="compositionally biased region" description="Basic and acidic residues" evidence="5">
    <location>
        <begin position="272"/>
        <end position="284"/>
    </location>
</feature>
<accession>A0ABN8CPA7</accession>
<dbReference type="PROSITE" id="PS51294">
    <property type="entry name" value="HTH_MYB"/>
    <property type="match status" value="3"/>
</dbReference>
<feature type="region of interest" description="Disordered" evidence="5">
    <location>
        <begin position="537"/>
        <end position="618"/>
    </location>
</feature>
<proteinExistence type="predicted"/>
<feature type="region of interest" description="Disordered" evidence="5">
    <location>
        <begin position="687"/>
        <end position="726"/>
    </location>
</feature>
<feature type="domain" description="Myb-like" evidence="6">
    <location>
        <begin position="109"/>
        <end position="160"/>
    </location>
</feature>
<evidence type="ECO:0000313" key="9">
    <source>
        <dbReference type="Proteomes" id="UP001158986"/>
    </source>
</evidence>
<dbReference type="PROSITE" id="PS50090">
    <property type="entry name" value="MYB_LIKE"/>
    <property type="match status" value="3"/>
</dbReference>